<proteinExistence type="predicted"/>
<name>A0AAV0WE29_9HEMI</name>
<feature type="chain" id="PRO_5043807556" evidence="1">
    <location>
        <begin position="33"/>
        <end position="108"/>
    </location>
</feature>
<dbReference type="Proteomes" id="UP001160148">
    <property type="component" value="Unassembled WGS sequence"/>
</dbReference>
<protein>
    <submittedName>
        <fullName evidence="2">Uncharacterized protein</fullName>
    </submittedName>
</protein>
<evidence type="ECO:0000256" key="1">
    <source>
        <dbReference type="SAM" id="SignalP"/>
    </source>
</evidence>
<keyword evidence="1" id="KW-0732">Signal</keyword>
<gene>
    <name evidence="2" type="ORF">MEUPH1_LOCUS10074</name>
</gene>
<dbReference type="EMBL" id="CARXXK010000002">
    <property type="protein sequence ID" value="CAI6354021.1"/>
    <property type="molecule type" value="Genomic_DNA"/>
</dbReference>
<sequence length="108" mass="11335">MLISSRSLNGGRGRVLLRLAFALLLQLHACAAGLQQNAAPTTATTEDVAATTAVVHKCCGRDEIVVVNKCRSANETGSTPWIPEFNASHEDDPAAGLLSLPTSSVSYK</sequence>
<evidence type="ECO:0000313" key="2">
    <source>
        <dbReference type="EMBL" id="CAI6354021.1"/>
    </source>
</evidence>
<organism evidence="2 3">
    <name type="scientific">Macrosiphum euphorbiae</name>
    <name type="common">potato aphid</name>
    <dbReference type="NCBI Taxonomy" id="13131"/>
    <lineage>
        <taxon>Eukaryota</taxon>
        <taxon>Metazoa</taxon>
        <taxon>Ecdysozoa</taxon>
        <taxon>Arthropoda</taxon>
        <taxon>Hexapoda</taxon>
        <taxon>Insecta</taxon>
        <taxon>Pterygota</taxon>
        <taxon>Neoptera</taxon>
        <taxon>Paraneoptera</taxon>
        <taxon>Hemiptera</taxon>
        <taxon>Sternorrhyncha</taxon>
        <taxon>Aphidomorpha</taxon>
        <taxon>Aphidoidea</taxon>
        <taxon>Aphididae</taxon>
        <taxon>Macrosiphini</taxon>
        <taxon>Macrosiphum</taxon>
    </lineage>
</organism>
<feature type="signal peptide" evidence="1">
    <location>
        <begin position="1"/>
        <end position="32"/>
    </location>
</feature>
<keyword evidence="3" id="KW-1185">Reference proteome</keyword>
<evidence type="ECO:0000313" key="3">
    <source>
        <dbReference type="Proteomes" id="UP001160148"/>
    </source>
</evidence>
<accession>A0AAV0WE29</accession>
<reference evidence="2 3" key="1">
    <citation type="submission" date="2023-01" db="EMBL/GenBank/DDBJ databases">
        <authorList>
            <person name="Whitehead M."/>
        </authorList>
    </citation>
    <scope>NUCLEOTIDE SEQUENCE [LARGE SCALE GENOMIC DNA]</scope>
</reference>
<comment type="caution">
    <text evidence="2">The sequence shown here is derived from an EMBL/GenBank/DDBJ whole genome shotgun (WGS) entry which is preliminary data.</text>
</comment>
<dbReference type="AlphaFoldDB" id="A0AAV0WE29"/>